<dbReference type="InterPro" id="IPR016300">
    <property type="entry name" value="ATPase_ArsA/GET3"/>
</dbReference>
<protein>
    <recommendedName>
        <fullName evidence="3">arsenite-transporting ATPase</fullName>
        <ecNumber evidence="3">7.3.2.7</ecNumber>
    </recommendedName>
</protein>
<feature type="domain" description="AAA+ ATPase" evidence="4">
    <location>
        <begin position="6"/>
        <end position="168"/>
    </location>
</feature>
<dbReference type="SUPFAM" id="SSF52540">
    <property type="entry name" value="P-loop containing nucleoside triphosphate hydrolases"/>
    <property type="match status" value="1"/>
</dbReference>
<gene>
    <name evidence="5" type="primary">arsA</name>
    <name evidence="5" type="ORF">MAQ5080_01657</name>
</gene>
<dbReference type="PANTHER" id="PTHR10803:SF3">
    <property type="entry name" value="ATPASE GET3"/>
    <property type="match status" value="1"/>
</dbReference>
<reference evidence="5 6" key="1">
    <citation type="submission" date="2016-06" db="EMBL/GenBank/DDBJ databases">
        <authorList>
            <person name="Kjaerup R.B."/>
            <person name="Dalgaard T.S."/>
            <person name="Juul-Madsen H.R."/>
        </authorList>
    </citation>
    <scope>NUCLEOTIDE SEQUENCE [LARGE SCALE GENOMIC DNA]</scope>
    <source>
        <strain evidence="5 6">CECT 5080</strain>
    </source>
</reference>
<keyword evidence="5" id="KW-0378">Hydrolase</keyword>
<dbReference type="Pfam" id="PF02374">
    <property type="entry name" value="ArsA_ATPase"/>
    <property type="match status" value="2"/>
</dbReference>
<dbReference type="Proteomes" id="UP000092627">
    <property type="component" value="Unassembled WGS sequence"/>
</dbReference>
<dbReference type="EC" id="7.3.2.7" evidence="3"/>
<dbReference type="PANTHER" id="PTHR10803">
    <property type="entry name" value="ARSENICAL PUMP-DRIVING ATPASE ARSENITE-TRANSLOCATING ATPASE"/>
    <property type="match status" value="1"/>
</dbReference>
<dbReference type="GO" id="GO:0005524">
    <property type="term" value="F:ATP binding"/>
    <property type="evidence" value="ECO:0007669"/>
    <property type="project" value="InterPro"/>
</dbReference>
<evidence type="ECO:0000259" key="4">
    <source>
        <dbReference type="SMART" id="SM00382"/>
    </source>
</evidence>
<comment type="similarity">
    <text evidence="1">Belongs to the arsA ATPase family.</text>
</comment>
<organism evidence="5 6">
    <name type="scientific">Marinomonas aquimarina</name>
    <dbReference type="NCBI Taxonomy" id="295068"/>
    <lineage>
        <taxon>Bacteria</taxon>
        <taxon>Pseudomonadati</taxon>
        <taxon>Pseudomonadota</taxon>
        <taxon>Gammaproteobacteria</taxon>
        <taxon>Oceanospirillales</taxon>
        <taxon>Oceanospirillaceae</taxon>
        <taxon>Marinomonas</taxon>
    </lineage>
</organism>
<sequence>MASITDKRLIFILGNDGAGKTTAAAALALLASRQGKRVLVVSTDPGQRLGHTFAWEIGEQGAAVCAGVHALEIDSAKEETLFERICTLIEDAEDYYDLVIFDNAPMASATTDLSSECQALFERCQRRFQNPDNTALLFVMTADSASVKSAASALESLSASALPLQGLLINKTLPENSPISGKLSEHPQYCLPLMPTEIHGIGALQQIAVLLQQSGL</sequence>
<dbReference type="InterPro" id="IPR025723">
    <property type="entry name" value="ArsA/GET3_ATPase-like"/>
</dbReference>
<dbReference type="OrthoDB" id="9780677at2"/>
<evidence type="ECO:0000256" key="3">
    <source>
        <dbReference type="ARBA" id="ARBA00066752"/>
    </source>
</evidence>
<dbReference type="GO" id="GO:0015446">
    <property type="term" value="F:ATPase-coupled arsenite transmembrane transporter activity"/>
    <property type="evidence" value="ECO:0007669"/>
    <property type="project" value="UniProtKB-EC"/>
</dbReference>
<dbReference type="STRING" id="295068.MAQ5080_01657"/>
<name>A0A1A8TDI1_9GAMM</name>
<dbReference type="AlphaFoldDB" id="A0A1A8TDI1"/>
<evidence type="ECO:0000313" key="6">
    <source>
        <dbReference type="Proteomes" id="UP000092627"/>
    </source>
</evidence>
<evidence type="ECO:0000256" key="1">
    <source>
        <dbReference type="ARBA" id="ARBA00011040"/>
    </source>
</evidence>
<evidence type="ECO:0000256" key="2">
    <source>
        <dbReference type="ARBA" id="ARBA00052296"/>
    </source>
</evidence>
<dbReference type="GO" id="GO:0016887">
    <property type="term" value="F:ATP hydrolysis activity"/>
    <property type="evidence" value="ECO:0007669"/>
    <property type="project" value="InterPro"/>
</dbReference>
<dbReference type="InterPro" id="IPR027417">
    <property type="entry name" value="P-loop_NTPase"/>
</dbReference>
<dbReference type="Gene3D" id="3.40.50.300">
    <property type="entry name" value="P-loop containing nucleotide triphosphate hydrolases"/>
    <property type="match status" value="1"/>
</dbReference>
<accession>A0A1A8TDI1</accession>
<dbReference type="SMART" id="SM00382">
    <property type="entry name" value="AAA"/>
    <property type="match status" value="1"/>
</dbReference>
<dbReference type="RefSeq" id="WP_067208798.1">
    <property type="nucleotide sequence ID" value="NZ_FLOC01000008.1"/>
</dbReference>
<dbReference type="EMBL" id="FLOC01000008">
    <property type="protein sequence ID" value="SBS30397.1"/>
    <property type="molecule type" value="Genomic_DNA"/>
</dbReference>
<proteinExistence type="inferred from homology"/>
<keyword evidence="6" id="KW-1185">Reference proteome</keyword>
<comment type="catalytic activity">
    <reaction evidence="2">
        <text>arsenite(in) + ATP + H2O = arsenite(out) + ADP + phosphate + H(+)</text>
        <dbReference type="Rhea" id="RHEA:11348"/>
        <dbReference type="ChEBI" id="CHEBI:15377"/>
        <dbReference type="ChEBI" id="CHEBI:15378"/>
        <dbReference type="ChEBI" id="CHEBI:29242"/>
        <dbReference type="ChEBI" id="CHEBI:30616"/>
        <dbReference type="ChEBI" id="CHEBI:43474"/>
        <dbReference type="ChEBI" id="CHEBI:456216"/>
        <dbReference type="EC" id="7.3.2.7"/>
    </reaction>
</comment>
<dbReference type="InterPro" id="IPR003593">
    <property type="entry name" value="AAA+_ATPase"/>
</dbReference>
<evidence type="ECO:0000313" key="5">
    <source>
        <dbReference type="EMBL" id="SBS30397.1"/>
    </source>
</evidence>